<proteinExistence type="predicted"/>
<dbReference type="Gene3D" id="3.40.50.2000">
    <property type="entry name" value="Glycogen Phosphorylase B"/>
    <property type="match status" value="1"/>
</dbReference>
<dbReference type="RefSeq" id="WP_003054144.1">
    <property type="nucleotide sequence ID" value="NZ_AAUJ02000001.1"/>
</dbReference>
<dbReference type="CAZy" id="GT93">
    <property type="family name" value="Glycosyltransferase Family 93"/>
</dbReference>
<organism evidence="1 2">
    <name type="scientific">Comamonas testosteroni (strain DSM 14576 / KF-1)</name>
    <name type="common">Pseudomonas testosteroni</name>
    <dbReference type="NCBI Taxonomy" id="399795"/>
    <lineage>
        <taxon>Bacteria</taxon>
        <taxon>Pseudomonadati</taxon>
        <taxon>Pseudomonadota</taxon>
        <taxon>Betaproteobacteria</taxon>
        <taxon>Burkholderiales</taxon>
        <taxon>Comamonadaceae</taxon>
        <taxon>Comamonas</taxon>
    </lineage>
</organism>
<evidence type="ECO:0000313" key="2">
    <source>
        <dbReference type="Proteomes" id="UP000003039"/>
    </source>
</evidence>
<accession>B7X5D0</accession>
<dbReference type="OrthoDB" id="101857at2"/>
<dbReference type="AlphaFoldDB" id="B7X5D0"/>
<reference evidence="1 2" key="1">
    <citation type="journal article" date="2004" name="Appl. Environ. Microbiol.">
        <title>Mineralization of individual congeners of linear alkylbenzenesulfonate by defined pairs of heterotrophic bacteria.</title>
        <authorList>
            <person name="Schleheck D."/>
            <person name="Knepper T.P."/>
            <person name="Fischer K."/>
            <person name="Cook A.M."/>
        </authorList>
    </citation>
    <scope>NUCLEOTIDE SEQUENCE [LARGE SCALE GENOMIC DNA]</scope>
    <source>
        <strain evidence="2">DSM 14576 / KF-1</strain>
    </source>
</reference>
<gene>
    <name evidence="1" type="ORF">CtesDRAFT_PD1868</name>
</gene>
<evidence type="ECO:0000313" key="1">
    <source>
        <dbReference type="EMBL" id="EED66922.1"/>
    </source>
</evidence>
<evidence type="ECO:0008006" key="3">
    <source>
        <dbReference type="Google" id="ProtNLM"/>
    </source>
</evidence>
<sequence length="640" mass="73108">MSGMFKVANDFFSNGNFEKAIERYEEIIFKYPGLTEFASGNLALARRKLGERQENKSKSLVNASKISESIFVGIAAIPERAKALEKTIESLLPQVEKIGVYLNGWKEVPDYLKNEKILVEGFGKEDLGDVGKFFWVDQHDGIYFSCDDDLIYPKDYVDRTVEKLKEKNYKAAIGWHGSLLRDNFSTYYDKNSRRVFVFSAHRPWDTPVHILGTGCSAFHTKFLKIKKSDFLHPNMADIFFSIKGQEQKIPFIVLAHEKDEITEFVGAKESSIYSHSQANVESKKNTHDLQNGFVMKNMPWVMNDVESLSVLIVGRFENYSKGGIYKSCHLIKEHLSALGHDVDIHDTQNPFAKALEKKYDLCWIYPGDPERPDFSSVEDKIYELKSRGIPVIVNLSYLYSEDRTIWIRNKIRDLNAKGTTPVLGAVFTETAANDPLLKDVRDYICVVPKTILPTPCERYYEFGEREGICLGDATKLGNAKVIGGNVNNWIDAIHNRLPHVNLYAYKQYQGNNPHPKIKYAPHMKENFGDWLAQRRIFICLNVHLTFEMVACEAQSYGTPVIYRHMPHSLSEYISATGFATRSPDEMAEMVAWLYNNNKAWNKMSQASLNNGKANNVNLLDSSLEGYLRLAILRIKKMMVK</sequence>
<dbReference type="EMBL" id="AAUJ02000001">
    <property type="protein sequence ID" value="EED66922.1"/>
    <property type="molecule type" value="Genomic_DNA"/>
</dbReference>
<comment type="caution">
    <text evidence="1">The sequence shown here is derived from an EMBL/GenBank/DDBJ whole genome shotgun (WGS) entry which is preliminary data.</text>
</comment>
<dbReference type="eggNOG" id="COG0438">
    <property type="taxonomic scope" value="Bacteria"/>
</dbReference>
<protein>
    <recommendedName>
        <fullName evidence="3">Glycosyltransferase</fullName>
    </recommendedName>
</protein>
<dbReference type="Proteomes" id="UP000003039">
    <property type="component" value="Unassembled WGS sequence"/>
</dbReference>
<dbReference type="SUPFAM" id="SSF53756">
    <property type="entry name" value="UDP-Glycosyltransferase/glycogen phosphorylase"/>
    <property type="match status" value="1"/>
</dbReference>
<name>B7X5D0_COMTK</name>
<dbReference type="CAZy" id="GT45">
    <property type="family name" value="Glycosyltransferase Family 45"/>
</dbReference>